<dbReference type="InterPro" id="IPR050482">
    <property type="entry name" value="Sensor_HK_TwoCompSys"/>
</dbReference>
<feature type="transmembrane region" description="Helical" evidence="9">
    <location>
        <begin position="150"/>
        <end position="178"/>
    </location>
</feature>
<evidence type="ECO:0000313" key="12">
    <source>
        <dbReference type="EMBL" id="PSK93765.1"/>
    </source>
</evidence>
<dbReference type="GO" id="GO:0046983">
    <property type="term" value="F:protein dimerization activity"/>
    <property type="evidence" value="ECO:0007669"/>
    <property type="project" value="InterPro"/>
</dbReference>
<evidence type="ECO:0000259" key="11">
    <source>
        <dbReference type="Pfam" id="PF13796"/>
    </source>
</evidence>
<dbReference type="SUPFAM" id="SSF55874">
    <property type="entry name" value="ATPase domain of HSP90 chaperone/DNA topoisomerase II/histidine kinase"/>
    <property type="match status" value="1"/>
</dbReference>
<dbReference type="PANTHER" id="PTHR24421">
    <property type="entry name" value="NITRATE/NITRITE SENSOR PROTEIN NARX-RELATED"/>
    <property type="match status" value="1"/>
</dbReference>
<evidence type="ECO:0000256" key="5">
    <source>
        <dbReference type="ARBA" id="ARBA00022741"/>
    </source>
</evidence>
<comment type="catalytic activity">
    <reaction evidence="1">
        <text>ATP + protein L-histidine = ADP + protein N-phospho-L-histidine.</text>
        <dbReference type="EC" id="2.7.13.3"/>
    </reaction>
</comment>
<reference evidence="12 13" key="1">
    <citation type="submission" date="2018-03" db="EMBL/GenBank/DDBJ databases">
        <title>Genomic Encyclopedia of Archaeal and Bacterial Type Strains, Phase II (KMG-II): from individual species to whole genera.</title>
        <authorList>
            <person name="Goeker M."/>
        </authorList>
    </citation>
    <scope>NUCLEOTIDE SEQUENCE [LARGE SCALE GENOMIC DNA]</scope>
    <source>
        <strain evidence="12 13">DSM 45312</strain>
    </source>
</reference>
<feature type="transmembrane region" description="Helical" evidence="9">
    <location>
        <begin position="40"/>
        <end position="58"/>
    </location>
</feature>
<accession>A0A2P8D974</accession>
<keyword evidence="5" id="KW-0547">Nucleotide-binding</keyword>
<comment type="caution">
    <text evidence="12">The sequence shown here is derived from an EMBL/GenBank/DDBJ whole genome shotgun (WGS) entry which is preliminary data.</text>
</comment>
<feature type="domain" description="Signal transduction histidine kinase subgroup 3 dimerisation and phosphoacceptor" evidence="10">
    <location>
        <begin position="224"/>
        <end position="289"/>
    </location>
</feature>
<keyword evidence="13" id="KW-1185">Reference proteome</keyword>
<keyword evidence="4" id="KW-0808">Transferase</keyword>
<dbReference type="Gene3D" id="1.20.5.1930">
    <property type="match status" value="1"/>
</dbReference>
<dbReference type="InterPro" id="IPR011712">
    <property type="entry name" value="Sig_transdc_His_kin_sub3_dim/P"/>
</dbReference>
<keyword evidence="3" id="KW-0597">Phosphoprotein</keyword>
<evidence type="ECO:0000256" key="1">
    <source>
        <dbReference type="ARBA" id="ARBA00000085"/>
    </source>
</evidence>
<evidence type="ECO:0000256" key="7">
    <source>
        <dbReference type="ARBA" id="ARBA00022840"/>
    </source>
</evidence>
<keyword evidence="8" id="KW-0902">Two-component regulatory system</keyword>
<dbReference type="GO" id="GO:0000155">
    <property type="term" value="F:phosphorelay sensor kinase activity"/>
    <property type="evidence" value="ECO:0007669"/>
    <property type="project" value="InterPro"/>
</dbReference>
<dbReference type="OrthoDB" id="3526306at2"/>
<feature type="transmembrane region" description="Helical" evidence="9">
    <location>
        <begin position="107"/>
        <end position="130"/>
    </location>
</feature>
<evidence type="ECO:0000256" key="8">
    <source>
        <dbReference type="ARBA" id="ARBA00023012"/>
    </source>
</evidence>
<keyword evidence="9" id="KW-1133">Transmembrane helix</keyword>
<dbReference type="Pfam" id="PF13796">
    <property type="entry name" value="Sensor"/>
    <property type="match status" value="1"/>
</dbReference>
<feature type="transmembrane region" description="Helical" evidence="9">
    <location>
        <begin position="12"/>
        <end position="34"/>
    </location>
</feature>
<dbReference type="EC" id="2.7.13.3" evidence="2"/>
<evidence type="ECO:0000313" key="13">
    <source>
        <dbReference type="Proteomes" id="UP000240542"/>
    </source>
</evidence>
<dbReference type="Proteomes" id="UP000240542">
    <property type="component" value="Unassembled WGS sequence"/>
</dbReference>
<dbReference type="InterPro" id="IPR036890">
    <property type="entry name" value="HATPase_C_sf"/>
</dbReference>
<dbReference type="EMBL" id="PYGA01000016">
    <property type="protein sequence ID" value="PSK93765.1"/>
    <property type="molecule type" value="Genomic_DNA"/>
</dbReference>
<name>A0A2P8D974_9ACTN</name>
<dbReference type="PANTHER" id="PTHR24421:SF10">
    <property type="entry name" value="NITRATE_NITRITE SENSOR PROTEIN NARQ"/>
    <property type="match status" value="1"/>
</dbReference>
<evidence type="ECO:0000256" key="4">
    <source>
        <dbReference type="ARBA" id="ARBA00022679"/>
    </source>
</evidence>
<dbReference type="GO" id="GO:0016020">
    <property type="term" value="C:membrane"/>
    <property type="evidence" value="ECO:0007669"/>
    <property type="project" value="InterPro"/>
</dbReference>
<gene>
    <name evidence="12" type="ORF">CLV63_116172</name>
</gene>
<organism evidence="12 13">
    <name type="scientific">Murinocardiopsis flavida</name>
    <dbReference type="NCBI Taxonomy" id="645275"/>
    <lineage>
        <taxon>Bacteria</taxon>
        <taxon>Bacillati</taxon>
        <taxon>Actinomycetota</taxon>
        <taxon>Actinomycetes</taxon>
        <taxon>Streptosporangiales</taxon>
        <taxon>Nocardiopsidaceae</taxon>
        <taxon>Murinocardiopsis</taxon>
    </lineage>
</organism>
<dbReference type="Gene3D" id="3.30.565.10">
    <property type="entry name" value="Histidine kinase-like ATPase, C-terminal domain"/>
    <property type="match status" value="1"/>
</dbReference>
<evidence type="ECO:0000256" key="2">
    <source>
        <dbReference type="ARBA" id="ARBA00012438"/>
    </source>
</evidence>
<dbReference type="Pfam" id="PF07730">
    <property type="entry name" value="HisKA_3"/>
    <property type="match status" value="1"/>
</dbReference>
<protein>
    <recommendedName>
        <fullName evidence="2">histidine kinase</fullName>
        <ecNumber evidence="2">2.7.13.3</ecNumber>
    </recommendedName>
</protein>
<dbReference type="CDD" id="cd16917">
    <property type="entry name" value="HATPase_UhpB-NarQ-NarX-like"/>
    <property type="match status" value="1"/>
</dbReference>
<keyword evidence="9" id="KW-0472">Membrane</keyword>
<dbReference type="AlphaFoldDB" id="A0A2P8D974"/>
<keyword evidence="7" id="KW-0067">ATP-binding</keyword>
<evidence type="ECO:0000256" key="3">
    <source>
        <dbReference type="ARBA" id="ARBA00022553"/>
    </source>
</evidence>
<keyword evidence="9" id="KW-0812">Transmembrane</keyword>
<dbReference type="RefSeq" id="WP_106585024.1">
    <property type="nucleotide sequence ID" value="NZ_PYGA01000016.1"/>
</dbReference>
<feature type="domain" description="Putative sensor" evidence="11">
    <location>
        <begin position="23"/>
        <end position="193"/>
    </location>
</feature>
<proteinExistence type="predicted"/>
<keyword evidence="6 12" id="KW-0418">Kinase</keyword>
<evidence type="ECO:0000256" key="6">
    <source>
        <dbReference type="ARBA" id="ARBA00022777"/>
    </source>
</evidence>
<dbReference type="GO" id="GO:0005524">
    <property type="term" value="F:ATP binding"/>
    <property type="evidence" value="ECO:0007669"/>
    <property type="project" value="UniProtKB-KW"/>
</dbReference>
<sequence length="424" mass="45784">MPQIHYYRASRTRLLAFSLLFTVLSVTGTVLLALTLLAGFLSAIWLGLPLLVLVATLIRRYTGAVRRILGEFLPDGPIPSPYRPTNNTTLRRRISSTLTDPAYWRDLAWLALNATVGLVIAAVPAALFAAALDSVAGLYYHQFLTDPWIVAVHITSPLAAILLLPQAAVLFFLFWLLAPPCLTAYARLSRLLLAPTETMRLSARVTHLATSRAETIDAQASEVRRIERDLHDGAQARLVSLGMSLGMAEDMLERDPQTAQRLLTEARESTRVALTELRDLVRGIHPPVLVERGLDGAVRAFAVAQPMPITVDIDLPGRPADPVESAAYFAIAEILANTLKHANADRAWVRINHGRGRMVMVVGDNGTGGATAAPGTGLDGIRRRLSAFDGTMSLVSPKGGPTIVTMELPCVLSSPKTSPSSATD</sequence>
<evidence type="ECO:0000256" key="9">
    <source>
        <dbReference type="SAM" id="Phobius"/>
    </source>
</evidence>
<dbReference type="InterPro" id="IPR025828">
    <property type="entry name" value="Put_sensor_dom"/>
</dbReference>
<evidence type="ECO:0000259" key="10">
    <source>
        <dbReference type="Pfam" id="PF07730"/>
    </source>
</evidence>